<gene>
    <name evidence="6" type="ORF">ACFPBZ_09715</name>
</gene>
<evidence type="ECO:0000256" key="1">
    <source>
        <dbReference type="ARBA" id="ARBA00023015"/>
    </source>
</evidence>
<evidence type="ECO:0000256" key="2">
    <source>
        <dbReference type="ARBA" id="ARBA00023125"/>
    </source>
</evidence>
<keyword evidence="2 4" id="KW-0238">DNA-binding</keyword>
<comment type="caution">
    <text evidence="6">The sequence shown here is derived from an EMBL/GenBank/DDBJ whole genome shotgun (WGS) entry which is preliminary data.</text>
</comment>
<dbReference type="InterPro" id="IPR050109">
    <property type="entry name" value="HTH-type_TetR-like_transc_reg"/>
</dbReference>
<evidence type="ECO:0000256" key="4">
    <source>
        <dbReference type="PROSITE-ProRule" id="PRU00335"/>
    </source>
</evidence>
<proteinExistence type="predicted"/>
<feature type="domain" description="HTH tetR-type" evidence="5">
    <location>
        <begin position="13"/>
        <end position="73"/>
    </location>
</feature>
<dbReference type="PRINTS" id="PR00455">
    <property type="entry name" value="HTHTETR"/>
</dbReference>
<dbReference type="Gene3D" id="1.10.10.60">
    <property type="entry name" value="Homeodomain-like"/>
    <property type="match status" value="1"/>
</dbReference>
<accession>A0ABV9YLG1</accession>
<dbReference type="Pfam" id="PF00440">
    <property type="entry name" value="TetR_N"/>
    <property type="match status" value="1"/>
</dbReference>
<evidence type="ECO:0000313" key="7">
    <source>
        <dbReference type="Proteomes" id="UP001595947"/>
    </source>
</evidence>
<dbReference type="EMBL" id="JBHSIV010000008">
    <property type="protein sequence ID" value="MFC5062482.1"/>
    <property type="molecule type" value="Genomic_DNA"/>
</dbReference>
<dbReference type="Gene3D" id="1.10.357.10">
    <property type="entry name" value="Tetracycline Repressor, domain 2"/>
    <property type="match status" value="1"/>
</dbReference>
<feature type="DNA-binding region" description="H-T-H motif" evidence="4">
    <location>
        <begin position="36"/>
        <end position="55"/>
    </location>
</feature>
<organism evidence="6 7">
    <name type="scientific">Actinomycetospora atypica</name>
    <dbReference type="NCBI Taxonomy" id="1290095"/>
    <lineage>
        <taxon>Bacteria</taxon>
        <taxon>Bacillati</taxon>
        <taxon>Actinomycetota</taxon>
        <taxon>Actinomycetes</taxon>
        <taxon>Pseudonocardiales</taxon>
        <taxon>Pseudonocardiaceae</taxon>
        <taxon>Actinomycetospora</taxon>
    </lineage>
</organism>
<dbReference type="InterPro" id="IPR036271">
    <property type="entry name" value="Tet_transcr_reg_TetR-rel_C_sf"/>
</dbReference>
<dbReference type="InterPro" id="IPR009057">
    <property type="entry name" value="Homeodomain-like_sf"/>
</dbReference>
<reference evidence="7" key="1">
    <citation type="journal article" date="2019" name="Int. J. Syst. Evol. Microbiol.">
        <title>The Global Catalogue of Microorganisms (GCM) 10K type strain sequencing project: providing services to taxonomists for standard genome sequencing and annotation.</title>
        <authorList>
            <consortium name="The Broad Institute Genomics Platform"/>
            <consortium name="The Broad Institute Genome Sequencing Center for Infectious Disease"/>
            <person name="Wu L."/>
            <person name="Ma J."/>
        </authorList>
    </citation>
    <scope>NUCLEOTIDE SEQUENCE [LARGE SCALE GENOMIC DNA]</scope>
    <source>
        <strain evidence="7">CGMCC 4.7093</strain>
    </source>
</reference>
<evidence type="ECO:0000259" key="5">
    <source>
        <dbReference type="PROSITE" id="PS50977"/>
    </source>
</evidence>
<name>A0ABV9YLG1_9PSEU</name>
<keyword evidence="7" id="KW-1185">Reference proteome</keyword>
<sequence length="195" mass="21028">MTREPAGAAVLRPDLTDAVLDAVLQEFAEVGYGRLSMQRVATRAGVGKSALYRRWPGKEEMVADAMARLGVPEDPPPDTGSLRGDLRALGEDMRAWLTTPAVRPVTSDLLAELARSPGLAEVFRSALAGPRRRRARAVLDAAVRRGEVPDDEILLDLVVDVLGSAPYWRMTVLGEEVDDGYLDRLAGLLAQGLAV</sequence>
<dbReference type="PROSITE" id="PS50977">
    <property type="entry name" value="HTH_TETR_2"/>
    <property type="match status" value="1"/>
</dbReference>
<dbReference type="SUPFAM" id="SSF46689">
    <property type="entry name" value="Homeodomain-like"/>
    <property type="match status" value="1"/>
</dbReference>
<dbReference type="PANTHER" id="PTHR30055">
    <property type="entry name" value="HTH-TYPE TRANSCRIPTIONAL REGULATOR RUTR"/>
    <property type="match status" value="1"/>
</dbReference>
<evidence type="ECO:0000256" key="3">
    <source>
        <dbReference type="ARBA" id="ARBA00023163"/>
    </source>
</evidence>
<dbReference type="InterPro" id="IPR011075">
    <property type="entry name" value="TetR_C"/>
</dbReference>
<dbReference type="InterPro" id="IPR001647">
    <property type="entry name" value="HTH_TetR"/>
</dbReference>
<dbReference type="Pfam" id="PF16859">
    <property type="entry name" value="TetR_C_11"/>
    <property type="match status" value="1"/>
</dbReference>
<keyword evidence="1" id="KW-0805">Transcription regulation</keyword>
<dbReference type="SUPFAM" id="SSF48498">
    <property type="entry name" value="Tetracyclin repressor-like, C-terminal domain"/>
    <property type="match status" value="1"/>
</dbReference>
<evidence type="ECO:0000313" key="6">
    <source>
        <dbReference type="EMBL" id="MFC5062482.1"/>
    </source>
</evidence>
<protein>
    <submittedName>
        <fullName evidence="6">TetR/AcrR family transcriptional regulator</fullName>
    </submittedName>
</protein>
<dbReference type="PANTHER" id="PTHR30055:SF148">
    <property type="entry name" value="TETR-FAMILY TRANSCRIPTIONAL REGULATOR"/>
    <property type="match status" value="1"/>
</dbReference>
<dbReference type="RefSeq" id="WP_378035834.1">
    <property type="nucleotide sequence ID" value="NZ_JBHSIV010000008.1"/>
</dbReference>
<keyword evidence="3" id="KW-0804">Transcription</keyword>
<dbReference type="Proteomes" id="UP001595947">
    <property type="component" value="Unassembled WGS sequence"/>
</dbReference>